<reference evidence="4" key="1">
    <citation type="journal article" date="2019" name="Int. J. Syst. Evol. Microbiol.">
        <title>The Global Catalogue of Microorganisms (GCM) 10K type strain sequencing project: providing services to taxonomists for standard genome sequencing and annotation.</title>
        <authorList>
            <consortium name="The Broad Institute Genomics Platform"/>
            <consortium name="The Broad Institute Genome Sequencing Center for Infectious Disease"/>
            <person name="Wu L."/>
            <person name="Ma J."/>
        </authorList>
    </citation>
    <scope>NUCLEOTIDE SEQUENCE [LARGE SCALE GENOMIC DNA]</scope>
    <source>
        <strain evidence="4">JCM 15575</strain>
    </source>
</reference>
<comment type="caution">
    <text evidence="3">The sequence shown here is derived from an EMBL/GenBank/DDBJ whole genome shotgun (WGS) entry which is preliminary data.</text>
</comment>
<sequence>MLDAEGMTPSRSARAVRWAIAAVLGLLATVAVVSPAHADDLPPATGGIVVDAPLSAQVGETFEVVVRAEAARTIGDFSIKLRFDTARFAIDNTTVGQGIELYEGGDGDAVIDGDVVQIDLAEDGASINGVANLAAVEFRAISPGAGAITYTYGFYGSSIDGQTIEEFTPVGTTVTVLSPNPGPAPATISQIVFDTPAQAYAGSTFPIPVRAIGANGVAGFGLEFILDPGLQILDPDTAVTFPAGRTGNVQWDPDLRRLYVDGYSNGTVLNGDGVLLTITVRGWEIGVAGIDLTSGQLQNAASAFSPAPAPARGTVNLLDPSVSEPEPELPPTPPVVVPATPATSALPRQLAASGATGDAGPLAVVGLVLLAAGGIIGALRLRRGARSR</sequence>
<evidence type="ECO:0000256" key="1">
    <source>
        <dbReference type="SAM" id="Phobius"/>
    </source>
</evidence>
<evidence type="ECO:0000256" key="2">
    <source>
        <dbReference type="SAM" id="SignalP"/>
    </source>
</evidence>
<evidence type="ECO:0008006" key="5">
    <source>
        <dbReference type="Google" id="ProtNLM"/>
    </source>
</evidence>
<protein>
    <recommendedName>
        <fullName evidence="5">Cohesin domain-containing protein</fullName>
    </recommendedName>
</protein>
<gene>
    <name evidence="3" type="ORF">GCM10009807_03160</name>
</gene>
<accession>A0ABP4RVE1</accession>
<keyword evidence="1" id="KW-0472">Membrane</keyword>
<proteinExistence type="predicted"/>
<keyword evidence="2" id="KW-0732">Signal</keyword>
<feature type="transmembrane region" description="Helical" evidence="1">
    <location>
        <begin position="359"/>
        <end position="379"/>
    </location>
</feature>
<keyword evidence="4" id="KW-1185">Reference proteome</keyword>
<evidence type="ECO:0000313" key="4">
    <source>
        <dbReference type="Proteomes" id="UP001500596"/>
    </source>
</evidence>
<dbReference type="SUPFAM" id="SSF49384">
    <property type="entry name" value="Carbohydrate-binding domain"/>
    <property type="match status" value="2"/>
</dbReference>
<dbReference type="CDD" id="cd08547">
    <property type="entry name" value="Type_II_cohesin"/>
    <property type="match status" value="1"/>
</dbReference>
<name>A0ABP4RVE1_9MICO</name>
<keyword evidence="1" id="KW-0812">Transmembrane</keyword>
<evidence type="ECO:0000313" key="3">
    <source>
        <dbReference type="EMBL" id="GAA1662561.1"/>
    </source>
</evidence>
<organism evidence="3 4">
    <name type="scientific">Microbacterium lacus</name>
    <dbReference type="NCBI Taxonomy" id="415217"/>
    <lineage>
        <taxon>Bacteria</taxon>
        <taxon>Bacillati</taxon>
        <taxon>Actinomycetota</taxon>
        <taxon>Actinomycetes</taxon>
        <taxon>Micrococcales</taxon>
        <taxon>Microbacteriaceae</taxon>
        <taxon>Microbacterium</taxon>
    </lineage>
</organism>
<dbReference type="InterPro" id="IPR008965">
    <property type="entry name" value="CBM2/CBM3_carb-bd_dom_sf"/>
</dbReference>
<dbReference type="Gene3D" id="2.60.40.680">
    <property type="match status" value="1"/>
</dbReference>
<dbReference type="Proteomes" id="UP001500596">
    <property type="component" value="Unassembled WGS sequence"/>
</dbReference>
<feature type="chain" id="PRO_5047323958" description="Cohesin domain-containing protein" evidence="2">
    <location>
        <begin position="39"/>
        <end position="388"/>
    </location>
</feature>
<dbReference type="EMBL" id="BAAAPK010000001">
    <property type="protein sequence ID" value="GAA1662561.1"/>
    <property type="molecule type" value="Genomic_DNA"/>
</dbReference>
<feature type="signal peptide" evidence="2">
    <location>
        <begin position="1"/>
        <end position="38"/>
    </location>
</feature>
<keyword evidence="1" id="KW-1133">Transmembrane helix</keyword>